<sequence length="91" mass="9725">MGVLAGVTALCGVAVADSSGPTYIGDRAADPEDETFAYLVKTKSDRPIAFIGPARNIGPVTGDAERDTIAYRPLLGVQRDGLWSFVLVREW</sequence>
<accession>A0A271K8D2</accession>
<keyword evidence="2" id="KW-1185">Reference proteome</keyword>
<proteinExistence type="predicted"/>
<reference evidence="1 2" key="1">
    <citation type="submission" date="2017-08" db="EMBL/GenBank/DDBJ databases">
        <title>Mesorhizobium wenxinae sp. nov., a novel rhizobial species isolated from root nodules of chickpea (Cicer arietinum L.).</title>
        <authorList>
            <person name="Zhang J."/>
        </authorList>
    </citation>
    <scope>NUCLEOTIDE SEQUENCE [LARGE SCALE GENOMIC DNA]</scope>
    <source>
        <strain evidence="2">WYCCWR 10019</strain>
    </source>
</reference>
<dbReference type="EMBL" id="NPKH01000041">
    <property type="protein sequence ID" value="PAP91447.1"/>
    <property type="molecule type" value="Genomic_DNA"/>
</dbReference>
<evidence type="ECO:0000313" key="1">
    <source>
        <dbReference type="EMBL" id="PAP91447.1"/>
    </source>
</evidence>
<gene>
    <name evidence="1" type="ORF">CIT31_32810</name>
</gene>
<protein>
    <submittedName>
        <fullName evidence="1">Uncharacterized protein</fullName>
    </submittedName>
</protein>
<name>A0A271K8D2_9HYPH</name>
<evidence type="ECO:0000313" key="2">
    <source>
        <dbReference type="Proteomes" id="UP000215931"/>
    </source>
</evidence>
<dbReference type="AlphaFoldDB" id="A0A271K8D2"/>
<comment type="caution">
    <text evidence="1">The sequence shown here is derived from an EMBL/GenBank/DDBJ whole genome shotgun (WGS) entry which is preliminary data.</text>
</comment>
<organism evidence="1 2">
    <name type="scientific">Mesorhizobium wenxiniae</name>
    <dbReference type="NCBI Taxonomy" id="2014805"/>
    <lineage>
        <taxon>Bacteria</taxon>
        <taxon>Pseudomonadati</taxon>
        <taxon>Pseudomonadota</taxon>
        <taxon>Alphaproteobacteria</taxon>
        <taxon>Hyphomicrobiales</taxon>
        <taxon>Phyllobacteriaceae</taxon>
        <taxon>Mesorhizobium</taxon>
    </lineage>
</organism>
<dbReference type="Proteomes" id="UP000215931">
    <property type="component" value="Unassembled WGS sequence"/>
</dbReference>